<evidence type="ECO:0000256" key="1">
    <source>
        <dbReference type="SAM" id="Phobius"/>
    </source>
</evidence>
<evidence type="ECO:0000313" key="3">
    <source>
        <dbReference type="Proteomes" id="UP001230496"/>
    </source>
</evidence>
<feature type="transmembrane region" description="Helical" evidence="1">
    <location>
        <begin position="102"/>
        <end position="122"/>
    </location>
</feature>
<sequence>MNTKLIMISSSIILFGLGVVLTFTPDLRIGYLELSSSETSLLLLQIIGALYFAFAMLNWMSKANLIGGIYNRPIIMANSSHFMIAGLSLIKGLFSELNLPSILWFLTIFYILYSLIFGILLFKHPIKDN</sequence>
<keyword evidence="3" id="KW-1185">Reference proteome</keyword>
<name>A0AA49GE63_9BACT</name>
<keyword evidence="1" id="KW-0472">Membrane</keyword>
<dbReference type="EMBL" id="CP129971">
    <property type="protein sequence ID" value="WKK76914.2"/>
    <property type="molecule type" value="Genomic_DNA"/>
</dbReference>
<evidence type="ECO:0000313" key="2">
    <source>
        <dbReference type="EMBL" id="WKK76914.2"/>
    </source>
</evidence>
<reference evidence="2 3" key="1">
    <citation type="submission" date="2023-08" db="EMBL/GenBank/DDBJ databases">
        <title>Comparative genomics and taxonomic characterization of three novel marine species of genus Marivirga.</title>
        <authorList>
            <person name="Muhammad N."/>
            <person name="Kim S.-G."/>
        </authorList>
    </citation>
    <scope>NUCLEOTIDE SEQUENCE [LARGE SCALE GENOMIC DNA]</scope>
    <source>
        <strain evidence="2 3">BDSF4-3</strain>
    </source>
</reference>
<feature type="transmembrane region" description="Helical" evidence="1">
    <location>
        <begin position="43"/>
        <end position="61"/>
    </location>
</feature>
<keyword evidence="1" id="KW-0812">Transmembrane</keyword>
<dbReference type="KEGG" id="msaa:QYS49_06585"/>
<dbReference type="Proteomes" id="UP001230496">
    <property type="component" value="Chromosome"/>
</dbReference>
<dbReference type="RefSeq" id="WP_308350055.1">
    <property type="nucleotide sequence ID" value="NZ_CP129971.1"/>
</dbReference>
<gene>
    <name evidence="2" type="ORF">QYS49_06585</name>
</gene>
<protein>
    <submittedName>
        <fullName evidence="2">Uncharacterized protein</fullName>
    </submittedName>
</protein>
<feature type="transmembrane region" description="Helical" evidence="1">
    <location>
        <begin position="73"/>
        <end position="90"/>
    </location>
</feature>
<proteinExistence type="predicted"/>
<organism evidence="2 3">
    <name type="scientific">Marivirga salinarum</name>
    <dbReference type="NCBI Taxonomy" id="3059078"/>
    <lineage>
        <taxon>Bacteria</taxon>
        <taxon>Pseudomonadati</taxon>
        <taxon>Bacteroidota</taxon>
        <taxon>Cytophagia</taxon>
        <taxon>Cytophagales</taxon>
        <taxon>Marivirgaceae</taxon>
        <taxon>Marivirga</taxon>
    </lineage>
</organism>
<feature type="transmembrane region" description="Helical" evidence="1">
    <location>
        <begin position="5"/>
        <end position="23"/>
    </location>
</feature>
<dbReference type="AlphaFoldDB" id="A0AA49GE63"/>
<accession>A0AA49GE63</accession>
<keyword evidence="1" id="KW-1133">Transmembrane helix</keyword>